<accession>A0ABT5FCX1</accession>
<dbReference type="InterPro" id="IPR017850">
    <property type="entry name" value="Alkaline_phosphatase_core_sf"/>
</dbReference>
<comment type="caution">
    <text evidence="1">The sequence shown here is derived from an EMBL/GenBank/DDBJ whole genome shotgun (WGS) entry which is preliminary data.</text>
</comment>
<keyword evidence="2" id="KW-1185">Reference proteome</keyword>
<dbReference type="RefSeq" id="WP_272180356.1">
    <property type="nucleotide sequence ID" value="NZ_JAQOMS010000002.1"/>
</dbReference>
<dbReference type="Gene3D" id="3.40.720.10">
    <property type="entry name" value="Alkaline Phosphatase, subunit A"/>
    <property type="match status" value="1"/>
</dbReference>
<dbReference type="SUPFAM" id="SSF53649">
    <property type="entry name" value="Alkaline phosphatase-like"/>
    <property type="match status" value="1"/>
</dbReference>
<gene>
    <name evidence="1" type="ORF">PN838_08355</name>
</gene>
<sequence length="51" mass="5382">MPLALCNNTALAQSKTSESTPQPPNIVYILADDMGYGDVGAFGQTKLKTPI</sequence>
<dbReference type="Proteomes" id="UP001528411">
    <property type="component" value="Unassembled WGS sequence"/>
</dbReference>
<organism evidence="1 2">
    <name type="scientific">Psychrosphaera algicola</name>
    <dbReference type="NCBI Taxonomy" id="3023714"/>
    <lineage>
        <taxon>Bacteria</taxon>
        <taxon>Pseudomonadati</taxon>
        <taxon>Pseudomonadota</taxon>
        <taxon>Gammaproteobacteria</taxon>
        <taxon>Alteromonadales</taxon>
        <taxon>Pseudoalteromonadaceae</taxon>
        <taxon>Psychrosphaera</taxon>
    </lineage>
</organism>
<protein>
    <recommendedName>
        <fullName evidence="3">Arylsulfatase</fullName>
    </recommendedName>
</protein>
<evidence type="ECO:0008006" key="3">
    <source>
        <dbReference type="Google" id="ProtNLM"/>
    </source>
</evidence>
<evidence type="ECO:0000313" key="2">
    <source>
        <dbReference type="Proteomes" id="UP001528411"/>
    </source>
</evidence>
<reference evidence="1 2" key="1">
    <citation type="submission" date="2023-01" db="EMBL/GenBank/DDBJ databases">
        <title>Psychrosphaera sp. nov., isolated from marine algae.</title>
        <authorList>
            <person name="Bayburt H."/>
            <person name="Choi B.J."/>
            <person name="Kim J.M."/>
            <person name="Choi D.G."/>
            <person name="Jeon C.O."/>
        </authorList>
    </citation>
    <scope>NUCLEOTIDE SEQUENCE [LARGE SCALE GENOMIC DNA]</scope>
    <source>
        <strain evidence="1 2">G1-22</strain>
    </source>
</reference>
<name>A0ABT5FCX1_9GAMM</name>
<evidence type="ECO:0000313" key="1">
    <source>
        <dbReference type="EMBL" id="MDC2888782.1"/>
    </source>
</evidence>
<proteinExistence type="predicted"/>
<dbReference type="EMBL" id="JAQOMS010000002">
    <property type="protein sequence ID" value="MDC2888782.1"/>
    <property type="molecule type" value="Genomic_DNA"/>
</dbReference>